<dbReference type="RefSeq" id="WP_184310978.1">
    <property type="nucleotide sequence ID" value="NZ_JACHEN010000014.1"/>
</dbReference>
<name>A0A841KRS3_9FIRM</name>
<accession>A0A841KRS3</accession>
<protein>
    <submittedName>
        <fullName evidence="1">Uncharacterized protein</fullName>
    </submittedName>
</protein>
<dbReference type="Proteomes" id="UP000579281">
    <property type="component" value="Unassembled WGS sequence"/>
</dbReference>
<sequence length="110" mass="12758">MHIRGVELYNMDVFANSRRVEGMNRVQRIDPIGKDTQNFTMKNEIKKNQLEYIFKPIRTKTINGSAAVASSMSMRLIHRNEQILFNTSINAKLAYMPMEEVSGKNIDYMI</sequence>
<keyword evidence="2" id="KW-1185">Reference proteome</keyword>
<evidence type="ECO:0000313" key="2">
    <source>
        <dbReference type="Proteomes" id="UP000579281"/>
    </source>
</evidence>
<evidence type="ECO:0000313" key="1">
    <source>
        <dbReference type="EMBL" id="MBB6216444.1"/>
    </source>
</evidence>
<reference evidence="1 2" key="1">
    <citation type="submission" date="2020-08" db="EMBL/GenBank/DDBJ databases">
        <title>Genomic Encyclopedia of Type Strains, Phase IV (KMG-IV): sequencing the most valuable type-strain genomes for metagenomic binning, comparative biology and taxonomic classification.</title>
        <authorList>
            <person name="Goeker M."/>
        </authorList>
    </citation>
    <scope>NUCLEOTIDE SEQUENCE [LARGE SCALE GENOMIC DNA]</scope>
    <source>
        <strain evidence="1 2">DSM 103526</strain>
    </source>
</reference>
<dbReference type="EMBL" id="JACHEN010000014">
    <property type="protein sequence ID" value="MBB6216444.1"/>
    <property type="molecule type" value="Genomic_DNA"/>
</dbReference>
<comment type="caution">
    <text evidence="1">The sequence shown here is derived from an EMBL/GenBank/DDBJ whole genome shotgun (WGS) entry which is preliminary data.</text>
</comment>
<gene>
    <name evidence="1" type="ORF">HNQ80_002544</name>
</gene>
<dbReference type="AlphaFoldDB" id="A0A841KRS3"/>
<organism evidence="1 2">
    <name type="scientific">Anaerosolibacter carboniphilus</name>
    <dbReference type="NCBI Taxonomy" id="1417629"/>
    <lineage>
        <taxon>Bacteria</taxon>
        <taxon>Bacillati</taxon>
        <taxon>Bacillota</taxon>
        <taxon>Clostridia</taxon>
        <taxon>Peptostreptococcales</taxon>
        <taxon>Thermotaleaceae</taxon>
        <taxon>Anaerosolibacter</taxon>
    </lineage>
</organism>
<proteinExistence type="predicted"/>